<sequence length="194" mass="21708">MTVANPSNSSTRNASDLSHEEVFEILANRRRRFVIHALKRANDPPDVSELSRYVTAWEMGVDPEDVPYEERHNVHSTLRRVHLPKLTEADVVTVDEEDVVRPAPALEDLDVYVEVLRGKEIPWSLYYLGLAVLAGALLLAVRVGSPGFAALSFVDVGIFVATAFGISSVAHHAIGRRMRLGNTEKPPEVRRRRY</sequence>
<dbReference type="EMBL" id="AOJF01000044">
    <property type="protein sequence ID" value="EMA59403.1"/>
    <property type="molecule type" value="Genomic_DNA"/>
</dbReference>
<dbReference type="PATRIC" id="fig|1227483.3.peg.2188"/>
<dbReference type="InterPro" id="IPR055768">
    <property type="entry name" value="DUF7344"/>
</dbReference>
<accession>M0NP50</accession>
<name>M0NP50_9EURY</name>
<evidence type="ECO:0000259" key="2">
    <source>
        <dbReference type="Pfam" id="PF24035"/>
    </source>
</evidence>
<dbReference type="AlphaFoldDB" id="M0NP50"/>
<evidence type="ECO:0000313" key="3">
    <source>
        <dbReference type="EMBL" id="EMA59403.1"/>
    </source>
</evidence>
<evidence type="ECO:0000256" key="1">
    <source>
        <dbReference type="SAM" id="Phobius"/>
    </source>
</evidence>
<feature type="transmembrane region" description="Helical" evidence="1">
    <location>
        <begin position="125"/>
        <end position="143"/>
    </location>
</feature>
<dbReference type="Proteomes" id="UP000011581">
    <property type="component" value="Unassembled WGS sequence"/>
</dbReference>
<protein>
    <recommendedName>
        <fullName evidence="2">DUF7344 domain-containing protein</fullName>
    </recommendedName>
</protein>
<gene>
    <name evidence="3" type="ORF">C470_11017</name>
</gene>
<reference evidence="3 4" key="1">
    <citation type="journal article" date="2014" name="PLoS Genet.">
        <title>Phylogenetically driven sequencing of extremely halophilic archaea reveals strategies for static and dynamic osmo-response.</title>
        <authorList>
            <person name="Becker E.A."/>
            <person name="Seitzer P.M."/>
            <person name="Tritt A."/>
            <person name="Larsen D."/>
            <person name="Krusor M."/>
            <person name="Yao A.I."/>
            <person name="Wu D."/>
            <person name="Madern D."/>
            <person name="Eisen J.A."/>
            <person name="Darling A.E."/>
            <person name="Facciotti M.T."/>
        </authorList>
    </citation>
    <scope>NUCLEOTIDE SEQUENCE [LARGE SCALE GENOMIC DNA]</scope>
    <source>
        <strain evidence="3 4">JCM 13561</strain>
    </source>
</reference>
<proteinExistence type="predicted"/>
<evidence type="ECO:0000313" key="4">
    <source>
        <dbReference type="Proteomes" id="UP000011581"/>
    </source>
</evidence>
<dbReference type="RefSeq" id="WP_008367225.1">
    <property type="nucleotide sequence ID" value="NZ_AOJF01000044.1"/>
</dbReference>
<organism evidence="3 4">
    <name type="scientific">Halorubrum distributum JCM 13561</name>
    <dbReference type="NCBI Taxonomy" id="1227483"/>
    <lineage>
        <taxon>Archaea</taxon>
        <taxon>Methanobacteriati</taxon>
        <taxon>Methanobacteriota</taxon>
        <taxon>Stenosarchaea group</taxon>
        <taxon>Halobacteria</taxon>
        <taxon>Halobacteriales</taxon>
        <taxon>Haloferacaceae</taxon>
        <taxon>Halorubrum</taxon>
        <taxon>Halorubrum distributum group</taxon>
    </lineage>
</organism>
<keyword evidence="1" id="KW-0472">Membrane</keyword>
<feature type="transmembrane region" description="Helical" evidence="1">
    <location>
        <begin position="149"/>
        <end position="170"/>
    </location>
</feature>
<comment type="caution">
    <text evidence="3">The sequence shown here is derived from an EMBL/GenBank/DDBJ whole genome shotgun (WGS) entry which is preliminary data.</text>
</comment>
<keyword evidence="1" id="KW-1133">Transmembrane helix</keyword>
<keyword evidence="1" id="KW-0812">Transmembrane</keyword>
<dbReference type="Pfam" id="PF24035">
    <property type="entry name" value="DUF7344"/>
    <property type="match status" value="1"/>
</dbReference>
<feature type="domain" description="DUF7344" evidence="2">
    <location>
        <begin position="23"/>
        <end position="98"/>
    </location>
</feature>